<reference evidence="2 3" key="1">
    <citation type="submission" date="2019-08" db="EMBL/GenBank/DDBJ databases">
        <authorList>
            <person name="Grouzdev D."/>
            <person name="Tikhonova E."/>
            <person name="Kravchenko I."/>
        </authorList>
    </citation>
    <scope>NUCLEOTIDE SEQUENCE [LARGE SCALE GENOMIC DNA]</scope>
    <source>
        <strain evidence="2 3">59b</strain>
    </source>
</reference>
<feature type="region of interest" description="Disordered" evidence="1">
    <location>
        <begin position="235"/>
        <end position="256"/>
    </location>
</feature>
<gene>
    <name evidence="2" type="ORF">FZ942_22000</name>
</gene>
<evidence type="ECO:0000313" key="3">
    <source>
        <dbReference type="Proteomes" id="UP000324927"/>
    </source>
</evidence>
<feature type="compositionally biased region" description="Low complexity" evidence="1">
    <location>
        <begin position="235"/>
        <end position="247"/>
    </location>
</feature>
<evidence type="ECO:0008006" key="4">
    <source>
        <dbReference type="Google" id="ProtNLM"/>
    </source>
</evidence>
<dbReference type="RefSeq" id="WP_149233219.1">
    <property type="nucleotide sequence ID" value="NZ_JALJXJ010000009.1"/>
</dbReference>
<organism evidence="2 3">
    <name type="scientific">Azospirillum lipoferum</name>
    <dbReference type="NCBI Taxonomy" id="193"/>
    <lineage>
        <taxon>Bacteria</taxon>
        <taxon>Pseudomonadati</taxon>
        <taxon>Pseudomonadota</taxon>
        <taxon>Alphaproteobacteria</taxon>
        <taxon>Rhodospirillales</taxon>
        <taxon>Azospirillaceae</taxon>
        <taxon>Azospirillum</taxon>
    </lineage>
</organism>
<keyword evidence="3" id="KW-1185">Reference proteome</keyword>
<dbReference type="AlphaFoldDB" id="A0A5A9GI50"/>
<proteinExistence type="predicted"/>
<name>A0A5A9GI50_AZOLI</name>
<sequence>MTSLPPPQNEDNSRYFRDAAELRFNVQMSKDDYEFAKEGNRIVYLVDANVVNLFLNPTKQARHVTPFVSDSRSDHLAGTALITAEFLFSRMLAGQQNTPVFITPAHFHEVVDFVNDQDSEPEMPEPDESVGSRKRLALQDLVDRLRVGAVTREAVIDHLRRDVPVLLNHLLHGRLGIANQLLRLYETDLLRPLDLHPAATAGILDPPQSEINDWVNLINEERRLTERRRLLQKQAAAEAANAPQRPAASRKGKEDTDLHRLRDNMTRDAVSIVQLLLLNKAAADTDLVPRTRYVLITADRSLFRAYAFWFWTQNAENPEPAHFALRLPTQYVPVLKIEEMPNCVENSDIIKRTSEALDGLLKNIHTVDRNKYPYTLPYHIGLDFRDHVRKQMGDGATRRETFRQFFNLDLYRIHGDPEVFRGIKNDWAAAYRNAEVLNAELMANRARAEFEPLATLLKENASLRDALVAQQRKLLQSVEARHTQFSIFNNYFRMLPQAAHRAGRGPMAIRVDFTALTGAVSFNAFVSILDREPKEEGIARITRVAETLRANFNHEAMLFAACAAYRCEDWPAARHYAERAIALLSSLDGMTRPGCAADRHEAEHLIACTLRFALSLDSDLAQIHQFTQEAKRLLEAGLRYFERMDDALGCYRAQSELGALNLTAAYAIRMRARNPSETAADAADHIRHTVRQIEDAATSRAGIPTDAADDILKVVDTQFYANIISLEAYLRHVGPEDGIRGLPVGMVERALAEMEPRVTSGGYPTVLAVEHAVVRWSLESDQRTRRMLHDRFCALCEESLKAGTVLTELDRDEVEWLHARCQGLSTSH</sequence>
<dbReference type="Proteomes" id="UP000324927">
    <property type="component" value="Unassembled WGS sequence"/>
</dbReference>
<comment type="caution">
    <text evidence="2">The sequence shown here is derived from an EMBL/GenBank/DDBJ whole genome shotgun (WGS) entry which is preliminary data.</text>
</comment>
<protein>
    <recommendedName>
        <fullName evidence="4">PIN like domain-containing protein</fullName>
    </recommendedName>
</protein>
<accession>A0A5A9GI50</accession>
<dbReference type="EMBL" id="VTTN01000009">
    <property type="protein sequence ID" value="KAA0594100.1"/>
    <property type="molecule type" value="Genomic_DNA"/>
</dbReference>
<evidence type="ECO:0000313" key="2">
    <source>
        <dbReference type="EMBL" id="KAA0594100.1"/>
    </source>
</evidence>
<dbReference type="OrthoDB" id="8480031at2"/>
<evidence type="ECO:0000256" key="1">
    <source>
        <dbReference type="SAM" id="MobiDB-lite"/>
    </source>
</evidence>